<dbReference type="Pfam" id="PF06830">
    <property type="entry name" value="Root_cap"/>
    <property type="match status" value="1"/>
</dbReference>
<feature type="signal peptide" evidence="1">
    <location>
        <begin position="1"/>
        <end position="24"/>
    </location>
</feature>
<gene>
    <name evidence="2" type="ORF">Dsin_003809</name>
</gene>
<accession>A0AAE0B8D5</accession>
<dbReference type="EMBL" id="JANJYJ010000001">
    <property type="protein sequence ID" value="KAK3231928.1"/>
    <property type="molecule type" value="Genomic_DNA"/>
</dbReference>
<evidence type="ECO:0000313" key="3">
    <source>
        <dbReference type="Proteomes" id="UP001281410"/>
    </source>
</evidence>
<dbReference type="Proteomes" id="UP001281410">
    <property type="component" value="Unassembled WGS sequence"/>
</dbReference>
<dbReference type="InterPro" id="IPR009646">
    <property type="entry name" value="Root_cap"/>
</dbReference>
<evidence type="ECO:0008006" key="4">
    <source>
        <dbReference type="Google" id="ProtNLM"/>
    </source>
</evidence>
<protein>
    <recommendedName>
        <fullName evidence="4">Root cap</fullName>
    </recommendedName>
</protein>
<dbReference type="PANTHER" id="PTHR31656">
    <property type="entry name" value="ROOT CAP DOMAIN-CONTAINING PROTEIN"/>
    <property type="match status" value="1"/>
</dbReference>
<organism evidence="2 3">
    <name type="scientific">Dipteronia sinensis</name>
    <dbReference type="NCBI Taxonomy" id="43782"/>
    <lineage>
        <taxon>Eukaryota</taxon>
        <taxon>Viridiplantae</taxon>
        <taxon>Streptophyta</taxon>
        <taxon>Embryophyta</taxon>
        <taxon>Tracheophyta</taxon>
        <taxon>Spermatophyta</taxon>
        <taxon>Magnoliopsida</taxon>
        <taxon>eudicotyledons</taxon>
        <taxon>Gunneridae</taxon>
        <taxon>Pentapetalae</taxon>
        <taxon>rosids</taxon>
        <taxon>malvids</taxon>
        <taxon>Sapindales</taxon>
        <taxon>Sapindaceae</taxon>
        <taxon>Hippocastanoideae</taxon>
        <taxon>Acereae</taxon>
        <taxon>Dipteronia</taxon>
    </lineage>
</organism>
<name>A0AAE0B8D5_9ROSI</name>
<proteinExistence type="predicted"/>
<evidence type="ECO:0000313" key="2">
    <source>
        <dbReference type="EMBL" id="KAK3231928.1"/>
    </source>
</evidence>
<keyword evidence="1" id="KW-0732">Signal</keyword>
<feature type="chain" id="PRO_5042232203" description="Root cap" evidence="1">
    <location>
        <begin position="25"/>
        <end position="304"/>
    </location>
</feature>
<evidence type="ECO:0000256" key="1">
    <source>
        <dbReference type="SAM" id="SignalP"/>
    </source>
</evidence>
<keyword evidence="3" id="KW-1185">Reference proteome</keyword>
<reference evidence="2" key="1">
    <citation type="journal article" date="2023" name="Plant J.">
        <title>Genome sequences and population genomics provide insights into the demographic history, inbreeding, and mutation load of two 'living fossil' tree species of Dipteronia.</title>
        <authorList>
            <person name="Feng Y."/>
            <person name="Comes H.P."/>
            <person name="Chen J."/>
            <person name="Zhu S."/>
            <person name="Lu R."/>
            <person name="Zhang X."/>
            <person name="Li P."/>
            <person name="Qiu J."/>
            <person name="Olsen K.M."/>
            <person name="Qiu Y."/>
        </authorList>
    </citation>
    <scope>NUCLEOTIDE SEQUENCE</scope>
    <source>
        <strain evidence="2">NBL</strain>
    </source>
</reference>
<comment type="caution">
    <text evidence="2">The sequence shown here is derived from an EMBL/GenBank/DDBJ whole genome shotgun (WGS) entry which is preliminary data.</text>
</comment>
<dbReference type="AlphaFoldDB" id="A0AAE0B8D5"/>
<sequence>MKLSYRWILFVMFCLSFLPSQLIAGKAACHNPLFGNCYGILHTCPTGCPRLCEIDCRLCKPYCACDRPGAVCQDPRFIGGDGIMFYFHGKKDNDFCLLSDSDIHINGHFIGKRSNKGRDFTWVQAIGILYSSHQLYIGAQKVAKWEDSIDNMLIELNGMRIRLPIGEGQTPWWSQEARLDIQGQAETNKVRVKVEGLFEIEARVVPISLEESKVHGYDVTEDDCFAHLELNFKFDSRSDMVDGVLGQTYRPNYRSRVKLGAAMPIMGGADKFASSHLFAADCAVSKFGIKKGGTSREQRSTVMK</sequence>